<feature type="region of interest" description="Disordered" evidence="2">
    <location>
        <begin position="381"/>
        <end position="481"/>
    </location>
</feature>
<dbReference type="PANTHER" id="PTHR46540">
    <property type="entry name" value="TETRATRICOPEPTIDE REPEAT PROTEIN 12"/>
    <property type="match status" value="1"/>
</dbReference>
<keyword evidence="4" id="KW-1185">Reference proteome</keyword>
<dbReference type="SUPFAM" id="SSF48452">
    <property type="entry name" value="TPR-like"/>
    <property type="match status" value="1"/>
</dbReference>
<evidence type="ECO:0000313" key="4">
    <source>
        <dbReference type="Proteomes" id="UP000001529"/>
    </source>
</evidence>
<dbReference type="OrthoDB" id="2942533at2759"/>
<proteinExistence type="predicted"/>
<feature type="compositionally biased region" description="Basic and acidic residues" evidence="2">
    <location>
        <begin position="690"/>
        <end position="712"/>
    </location>
</feature>
<dbReference type="GO" id="GO:0005813">
    <property type="term" value="C:centrosome"/>
    <property type="evidence" value="ECO:0007669"/>
    <property type="project" value="TreeGrafter"/>
</dbReference>
<dbReference type="GO" id="GO:0070286">
    <property type="term" value="P:axonemal dynein complex assembly"/>
    <property type="evidence" value="ECO:0007669"/>
    <property type="project" value="TreeGrafter"/>
</dbReference>
<dbReference type="GO" id="GO:0007288">
    <property type="term" value="P:sperm axoneme assembly"/>
    <property type="evidence" value="ECO:0007669"/>
    <property type="project" value="TreeGrafter"/>
</dbReference>
<feature type="region of interest" description="Disordered" evidence="2">
    <location>
        <begin position="1049"/>
        <end position="1082"/>
    </location>
</feature>
<dbReference type="Proteomes" id="UP000001529">
    <property type="component" value="Chromosome XII"/>
</dbReference>
<reference evidence="3" key="1">
    <citation type="submission" date="2013-04" db="EMBL/GenBank/DDBJ databases">
        <authorList>
            <person name="Sibley D."/>
            <person name="Venepally P."/>
            <person name="Karamycheva S."/>
            <person name="Hadjithomas M."/>
            <person name="Khan A."/>
            <person name="Brunk B."/>
            <person name="Roos D."/>
            <person name="Caler E."/>
            <person name="Lorenzi H."/>
        </authorList>
    </citation>
    <scope>NUCLEOTIDE SEQUENCE [LARGE SCALE GENOMIC DNA]</scope>
    <source>
        <strain evidence="3">ME49</strain>
    </source>
</reference>
<organism evidence="3 4">
    <name type="scientific">Toxoplasma gondii (strain ATCC 50611 / Me49)</name>
    <dbReference type="NCBI Taxonomy" id="508771"/>
    <lineage>
        <taxon>Eukaryota</taxon>
        <taxon>Sar</taxon>
        <taxon>Alveolata</taxon>
        <taxon>Apicomplexa</taxon>
        <taxon>Conoidasida</taxon>
        <taxon>Coccidia</taxon>
        <taxon>Eucoccidiorida</taxon>
        <taxon>Eimeriorina</taxon>
        <taxon>Sarcocystidae</taxon>
        <taxon>Toxoplasma</taxon>
    </lineage>
</organism>
<dbReference type="KEGG" id="tgo:TGME49_276960"/>
<evidence type="ECO:0000256" key="2">
    <source>
        <dbReference type="SAM" id="MobiDB-lite"/>
    </source>
</evidence>
<dbReference type="InterPro" id="IPR043195">
    <property type="entry name" value="TTC12"/>
</dbReference>
<dbReference type="VEuPathDB" id="ToxoDB:TGME49_276960"/>
<feature type="compositionally biased region" description="Basic and acidic residues" evidence="2">
    <location>
        <begin position="470"/>
        <end position="479"/>
    </location>
</feature>
<feature type="compositionally biased region" description="Polar residues" evidence="2">
    <location>
        <begin position="491"/>
        <end position="504"/>
    </location>
</feature>
<dbReference type="GeneID" id="7901560"/>
<feature type="region of interest" description="Disordered" evidence="2">
    <location>
        <begin position="580"/>
        <end position="619"/>
    </location>
</feature>
<keyword evidence="1" id="KW-0175">Coiled coil</keyword>
<feature type="compositionally biased region" description="Basic and acidic residues" evidence="2">
    <location>
        <begin position="733"/>
        <end position="754"/>
    </location>
</feature>
<feature type="region of interest" description="Disordered" evidence="2">
    <location>
        <begin position="907"/>
        <end position="935"/>
    </location>
</feature>
<feature type="region of interest" description="Disordered" evidence="2">
    <location>
        <begin position="1510"/>
        <end position="1580"/>
    </location>
</feature>
<dbReference type="PANTHER" id="PTHR46540:SF1">
    <property type="entry name" value="TETRATRICOPEPTIDE REPEAT PROTEIN 12"/>
    <property type="match status" value="1"/>
</dbReference>
<feature type="compositionally biased region" description="Basic and acidic residues" evidence="2">
    <location>
        <begin position="924"/>
        <end position="935"/>
    </location>
</feature>
<feature type="compositionally biased region" description="Basic and acidic residues" evidence="2">
    <location>
        <begin position="1510"/>
        <end position="1559"/>
    </location>
</feature>
<sequence>MALHNDLLAPFENAALPGKADEEAIRRLEALELTYKAKEAEAFLERVEEVHETIQGLIDGSIDAAELERQEEREKWRERAKQINKEEEAARAREALLMGREGKGENKKRPYTFFCRACLVEFTLPSMTQCTRCGRPVLSREARLAQLEEKVELFKEEKAKHLTRKARWKQWLNTRKFVRKTKVIHYQTWEMWEPSTDEDEKGNASAITPSDDPAFQALEKDLHANQKQRQDRRSAALRCKERGNLLLKKGDLLGALDAYEEGLEHRRDLKELWTNKALVLLKLRKYEEVCQAVTTLLEYCKIFEDGYEKSAPICFKALCRRALACRAMYRWEEALSDMRRAVSLCPGDREARNLLRETELHVRQCNDLYTILDEKDHKRAEAVHPTVDPSEHPASPSCTPTRSSSTSGSSRSSSPPGYTDHYDKQEPSSKVGSMPAASEGPQQTFLHRTGDDDEEKLKNEQADGPPCAYAERDGTRDAEGDFQEQCIAAESKNSGSGHTANTVDDATLQVPVDDNLNTTGYEVVEPPVTANPDCVSTPAPSAKVLVTSSLRPVPQNETACSGSPLKRGKENRGFFSLTDARHIPSSSSSSSSFALRLSPGSSSSSLPKDAPSASVEETRSSLCRLNESVGQVLRTNHTFSSISDPLVQEALSVLQKCPAARMWFWCYPLSLSPPACKEPVEHVQSSTSKINEEGQGDNREEGGDNRAGRKGDNTVGKEGVDTGAGERPVSRNSEGERQAHVEVKNAKKGQKETQDGLLKQKTPKDLAIEDICVAAKQMRRLKREQEEGLRNCGGDKISRTRPENEFISQTIDTLTRCSNAFRCLYCVCSFAASEDACGSQTASEDHCEAFAGTSDLSALREEAAVLSLSETCDASAAALLSLFPDIMAGEAFSPSIRAFAASDELPKSARDANSKAPGTPTTGRDTEETRSEKETKLREMKSLLLGLLHLFSLQSSSRRKLVEHLQRRRELDSFLLTLLSLMHEESCEKTSPWGSSFSPPLLPSENDSHKVSRPALQHARQARKEAGSLFCNLLLERSVRDALSGRASSVSCGENASKTARSTSVKKAGEKKQQEKERKDTYQDETWETFQMMWQIVVSRVAALKRRCAVLAKLNERLSGACSSGETEETGRERGKRLSQEFALLLKDLTAFEGRANNGETCLTHARRKVERILSTTKQGAGKAKVTEQEREESEAVLEFFLELLHEANGETPLGHLRGIISQAAETEREDSAAVDVQQCISILTNLSRCSTLRILILRNLHETLLQLVPLLHANSLSPSSCPDSLSSVASLSCSSLLFSVGKLPTAEFLGLLVNLTSSSAGVEARHETEIARRQSEFLRDERLVSFLLACLPGERKEAQRRRRGDQEAELVTIRSLTLMCRMVVALATTEANQIHTPNRVHGICSPPLSPRSCSSNAPDSSLRSSLSPSRVSPCLSVEEVTRSLLPSLGDLLGRWQKNAVKRKREFEAKQDACTIDQKTSTAVQLLCVLTQRTPFLAMVARAEAACRRAESGFENREERGERSGTDCTEEKSEEEKEEGRGGEEKAQRLCGEEKDRSGQRAAMGEQQGDKETERITDGKTTDMLQAYRREEARKAHMAHNTFGLTNLVQWVCEILKAATPKGYAKDAEEMKTPTALVRGNLLLFLGLAAKAQLAAISRNVQREGDKPRRRETVNITGRVETAEKTTTTGGNTYDAKERTEREDDDKEGSDRVLEDMDLSAGIFCCIEALRKDVSGPQRNAAVTLAALAQITKYKPAIIALKGMESLMQIAGPLLLKNH</sequence>
<dbReference type="GO" id="GO:0005737">
    <property type="term" value="C:cytoplasm"/>
    <property type="evidence" value="ECO:0007669"/>
    <property type="project" value="TreeGrafter"/>
</dbReference>
<feature type="coiled-coil region" evidence="1">
    <location>
        <begin position="137"/>
        <end position="164"/>
    </location>
</feature>
<dbReference type="EMBL" id="KE138840">
    <property type="protein sequence ID" value="EPT25421.1"/>
    <property type="molecule type" value="Genomic_DNA"/>
</dbReference>
<dbReference type="EMBL" id="CM002047">
    <property type="protein sequence ID" value="EPT25421.1"/>
    <property type="molecule type" value="Genomic_DNA"/>
</dbReference>
<protein>
    <submittedName>
        <fullName evidence="3">Tetratricopeptide repeat-containing protein</fullName>
    </submittedName>
</protein>
<dbReference type="SMART" id="SM00028">
    <property type="entry name" value="TPR"/>
    <property type="match status" value="3"/>
</dbReference>
<feature type="region of interest" description="Disordered" evidence="2">
    <location>
        <begin position="490"/>
        <end position="509"/>
    </location>
</feature>
<dbReference type="InterPro" id="IPR019734">
    <property type="entry name" value="TPR_rpt"/>
</dbReference>
<feature type="compositionally biased region" description="Basic and acidic residues" evidence="2">
    <location>
        <begin position="1067"/>
        <end position="1082"/>
    </location>
</feature>
<dbReference type="RefSeq" id="XP_002370443.1">
    <property type="nucleotide sequence ID" value="XM_002370402.1"/>
</dbReference>
<feature type="compositionally biased region" description="Low complexity" evidence="2">
    <location>
        <begin position="395"/>
        <end position="417"/>
    </location>
</feature>
<gene>
    <name evidence="3" type="ORF">TGME49_276960</name>
</gene>
<feature type="compositionally biased region" description="Low complexity" evidence="2">
    <location>
        <begin position="585"/>
        <end position="614"/>
    </location>
</feature>
<dbReference type="InterPro" id="IPR011990">
    <property type="entry name" value="TPR-like_helical_dom_sf"/>
</dbReference>
<name>A0A125YR45_TOXGM</name>
<feature type="region of interest" description="Disordered" evidence="2">
    <location>
        <begin position="680"/>
        <end position="760"/>
    </location>
</feature>
<dbReference type="Gene3D" id="1.25.40.10">
    <property type="entry name" value="Tetratricopeptide repeat domain"/>
    <property type="match status" value="1"/>
</dbReference>
<accession>A0A125YR45</accession>
<feature type="compositionally biased region" description="Polar residues" evidence="2">
    <location>
        <begin position="1049"/>
        <end position="1065"/>
    </location>
</feature>
<feature type="compositionally biased region" description="Basic and acidic residues" evidence="2">
    <location>
        <begin position="1568"/>
        <end position="1580"/>
    </location>
</feature>
<feature type="region of interest" description="Disordered" evidence="2">
    <location>
        <begin position="1679"/>
        <end position="1711"/>
    </location>
</feature>
<feature type="compositionally biased region" description="Low complexity" evidence="2">
    <location>
        <begin position="1679"/>
        <end position="1693"/>
    </location>
</feature>
<evidence type="ECO:0000256" key="1">
    <source>
        <dbReference type="SAM" id="Coils"/>
    </source>
</evidence>
<evidence type="ECO:0000313" key="3">
    <source>
        <dbReference type="EMBL" id="EPT25421.1"/>
    </source>
</evidence>